<name>A0ABV8DX05_9NOCA</name>
<dbReference type="SUPFAM" id="SSF52038">
    <property type="entry name" value="Barstar-related"/>
    <property type="match status" value="1"/>
</dbReference>
<protein>
    <submittedName>
        <fullName evidence="3">Barstar family protein</fullName>
    </submittedName>
</protein>
<accession>A0ABV8DX05</accession>
<proteinExistence type="inferred from homology"/>
<dbReference type="RefSeq" id="WP_378614427.1">
    <property type="nucleotide sequence ID" value="NZ_JBHSAX010000017.1"/>
</dbReference>
<evidence type="ECO:0000256" key="1">
    <source>
        <dbReference type="ARBA" id="ARBA00006845"/>
    </source>
</evidence>
<gene>
    <name evidence="3" type="ORF">ACFO0B_22055</name>
</gene>
<dbReference type="InterPro" id="IPR035905">
    <property type="entry name" value="Barstar-like_sf"/>
</dbReference>
<dbReference type="Gene3D" id="3.30.370.10">
    <property type="entry name" value="Barstar-like"/>
    <property type="match status" value="1"/>
</dbReference>
<evidence type="ECO:0000313" key="4">
    <source>
        <dbReference type="Proteomes" id="UP001595696"/>
    </source>
</evidence>
<dbReference type="EMBL" id="JBHSAX010000017">
    <property type="protein sequence ID" value="MFC3964678.1"/>
    <property type="molecule type" value="Genomic_DNA"/>
</dbReference>
<organism evidence="3 4">
    <name type="scientific">Nocardia jiangsuensis</name>
    <dbReference type="NCBI Taxonomy" id="1691563"/>
    <lineage>
        <taxon>Bacteria</taxon>
        <taxon>Bacillati</taxon>
        <taxon>Actinomycetota</taxon>
        <taxon>Actinomycetes</taxon>
        <taxon>Mycobacteriales</taxon>
        <taxon>Nocardiaceae</taxon>
        <taxon>Nocardia</taxon>
    </lineage>
</organism>
<dbReference type="Pfam" id="PF01337">
    <property type="entry name" value="Barstar"/>
    <property type="match status" value="1"/>
</dbReference>
<evidence type="ECO:0000259" key="2">
    <source>
        <dbReference type="Pfam" id="PF01337"/>
    </source>
</evidence>
<dbReference type="InterPro" id="IPR000468">
    <property type="entry name" value="Barstar"/>
</dbReference>
<sequence length="152" mass="16921">MTRPIPLARFLTPDDAEPPLGSLAVDPAEFTEVRHRAPAGFVVRELRGSRMRTVSGLFDEFAAAFQFPYYFGANKDAFDECLRDLDESLGAATGYLAAIRDSAELLAEQPAERGWFADAMRDGAEYWARREVRFRVVLQGEPAPVRAVPLTL</sequence>
<feature type="domain" description="Barstar (barnase inhibitor)" evidence="2">
    <location>
        <begin position="43"/>
        <end position="139"/>
    </location>
</feature>
<keyword evidence="4" id="KW-1185">Reference proteome</keyword>
<evidence type="ECO:0000313" key="3">
    <source>
        <dbReference type="EMBL" id="MFC3964678.1"/>
    </source>
</evidence>
<reference evidence="4" key="1">
    <citation type="journal article" date="2019" name="Int. J. Syst. Evol. Microbiol.">
        <title>The Global Catalogue of Microorganisms (GCM) 10K type strain sequencing project: providing services to taxonomists for standard genome sequencing and annotation.</title>
        <authorList>
            <consortium name="The Broad Institute Genomics Platform"/>
            <consortium name="The Broad Institute Genome Sequencing Center for Infectious Disease"/>
            <person name="Wu L."/>
            <person name="Ma J."/>
        </authorList>
    </citation>
    <scope>NUCLEOTIDE SEQUENCE [LARGE SCALE GENOMIC DNA]</scope>
    <source>
        <strain evidence="4">CGMCC 4.7330</strain>
    </source>
</reference>
<comment type="caution">
    <text evidence="3">The sequence shown here is derived from an EMBL/GenBank/DDBJ whole genome shotgun (WGS) entry which is preliminary data.</text>
</comment>
<dbReference type="CDD" id="cd05141">
    <property type="entry name" value="Barstar_evA4336-like"/>
    <property type="match status" value="1"/>
</dbReference>
<comment type="similarity">
    <text evidence="1">Belongs to the barstar family.</text>
</comment>
<dbReference type="Proteomes" id="UP001595696">
    <property type="component" value="Unassembled WGS sequence"/>
</dbReference>